<gene>
    <name evidence="1" type="ORF">GGR27_001959</name>
</gene>
<dbReference type="InterPro" id="IPR017853">
    <property type="entry name" value="GH"/>
</dbReference>
<accession>A0ABX0XB39</accession>
<sequence>MPTTSYTAFWQTKAPERITDYGNGTTSWIVGLAPETAVTLPWSDVHGILRQRLGTDVMTKCLNPDTPYPSPLLGEKDGEWLKSCNTVGVNVRTIGSFLEVVKYALTLPDHVRGIHLLPIWEPGVVGSLYGMASWRLNTEFYSQELYEAGVVKLEDQLRVVINILHALGKAVGMDVIPHTDRYSEIVLANPDHFEWLLRDDKTIVSHREYLHEEAQGAIYDWLVARGPATPAYATVGHLWRLPEAKRLKILFGHPEDYLGRQRRRIDLVDWLYHRGYEPAPATMAPPYRGLEVDPRPEATTTDAAGRVWRDYRITKPQEMSRVFGPLTRYKLYGRKRDNQDWEIDFGTPHPWVWNYLTEHYAEQQATYGFDFMRGDMSHVQMRAGGVPKATEIDAYYDPLRAVKLKIQGTTPHFAYFAESFLAADGYMAYGSEVEHLVRSAAEVTLGNLQSTVPNSPEFWQMTRQYLKVANDRAVIPAWTVITGDKDDPRFDHFHHFGELERVFTGLFLGLMPMYFSLGFEQRDRHFSRATNEEYTKLYVFQEERGDKSVSGPYRWGTNLELFAGLTRLHQFAAGTLAHLGATRILRTGPDVLAWIRPASDGEGAYLFVVAFGEEVLADFTLTVWQDLAKGDLLFCTQDSRYHDLDVKDGAVSIKELMGGRCYALA</sequence>
<keyword evidence="2" id="KW-1185">Reference proteome</keyword>
<evidence type="ECO:0000313" key="1">
    <source>
        <dbReference type="EMBL" id="NJC26460.1"/>
    </source>
</evidence>
<reference evidence="1 2" key="1">
    <citation type="submission" date="2020-03" db="EMBL/GenBank/DDBJ databases">
        <title>Genomic Encyclopedia of Type Strains, Phase IV (KMG-IV): sequencing the most valuable type-strain genomes for metagenomic binning, comparative biology and taxonomic classification.</title>
        <authorList>
            <person name="Goeker M."/>
        </authorList>
    </citation>
    <scope>NUCLEOTIDE SEQUENCE [LARGE SCALE GENOMIC DNA]</scope>
    <source>
        <strain evidence="1 2">DSM 105096</strain>
    </source>
</reference>
<evidence type="ECO:0000313" key="2">
    <source>
        <dbReference type="Proteomes" id="UP000770785"/>
    </source>
</evidence>
<dbReference type="RefSeq" id="WP_168037200.1">
    <property type="nucleotide sequence ID" value="NZ_JAATJH010000002.1"/>
</dbReference>
<dbReference type="Proteomes" id="UP000770785">
    <property type="component" value="Unassembled WGS sequence"/>
</dbReference>
<proteinExistence type="predicted"/>
<protein>
    <submittedName>
        <fullName evidence="1">Uncharacterized protein</fullName>
    </submittedName>
</protein>
<organism evidence="1 2">
    <name type="scientific">Neolewinella antarctica</name>
    <dbReference type="NCBI Taxonomy" id="442734"/>
    <lineage>
        <taxon>Bacteria</taxon>
        <taxon>Pseudomonadati</taxon>
        <taxon>Bacteroidota</taxon>
        <taxon>Saprospiria</taxon>
        <taxon>Saprospirales</taxon>
        <taxon>Lewinellaceae</taxon>
        <taxon>Neolewinella</taxon>
    </lineage>
</organism>
<dbReference type="EMBL" id="JAATJH010000002">
    <property type="protein sequence ID" value="NJC26460.1"/>
    <property type="molecule type" value="Genomic_DNA"/>
</dbReference>
<dbReference type="SUPFAM" id="SSF51445">
    <property type="entry name" value="(Trans)glycosidases"/>
    <property type="match status" value="1"/>
</dbReference>
<comment type="caution">
    <text evidence="1">The sequence shown here is derived from an EMBL/GenBank/DDBJ whole genome shotgun (WGS) entry which is preliminary data.</text>
</comment>
<name>A0ABX0XB39_9BACT</name>